<sequence>MHQKESDLKKPTIQIIDKKPFEYTLSIIAGKWKMKIIYLLICCDIARYGEIKRSITGITHKMLSAQLKELEQDGIINRKEFPQIPPKVEYSLTAKGKSLKQLISDICQWGIEHDH</sequence>
<evidence type="ECO:0000313" key="6">
    <source>
        <dbReference type="Proteomes" id="UP000278542"/>
    </source>
</evidence>
<name>A0A495REC6_9GAMM</name>
<dbReference type="SUPFAM" id="SSF46785">
    <property type="entry name" value="Winged helix' DNA-binding domain"/>
    <property type="match status" value="1"/>
</dbReference>
<protein>
    <submittedName>
        <fullName evidence="5">HxlR family transcriptional regulator</fullName>
    </submittedName>
</protein>
<dbReference type="PANTHER" id="PTHR33204">
    <property type="entry name" value="TRANSCRIPTIONAL REGULATOR, MARR FAMILY"/>
    <property type="match status" value="1"/>
</dbReference>
<accession>A0A495REC6</accession>
<keyword evidence="3" id="KW-0804">Transcription</keyword>
<dbReference type="RefSeq" id="WP_121144927.1">
    <property type="nucleotide sequence ID" value="NZ_RBWY01000002.1"/>
</dbReference>
<organism evidence="5 6">
    <name type="scientific">Orbus hercynius</name>
    <dbReference type="NCBI Taxonomy" id="593135"/>
    <lineage>
        <taxon>Bacteria</taxon>
        <taxon>Pseudomonadati</taxon>
        <taxon>Pseudomonadota</taxon>
        <taxon>Gammaproteobacteria</taxon>
        <taxon>Orbales</taxon>
        <taxon>Orbaceae</taxon>
        <taxon>Orbus</taxon>
    </lineage>
</organism>
<dbReference type="Pfam" id="PF01638">
    <property type="entry name" value="HxlR"/>
    <property type="match status" value="1"/>
</dbReference>
<evidence type="ECO:0000256" key="1">
    <source>
        <dbReference type="ARBA" id="ARBA00023015"/>
    </source>
</evidence>
<evidence type="ECO:0000313" key="5">
    <source>
        <dbReference type="EMBL" id="RKS85833.1"/>
    </source>
</evidence>
<keyword evidence="2" id="KW-0238">DNA-binding</keyword>
<proteinExistence type="predicted"/>
<evidence type="ECO:0000256" key="2">
    <source>
        <dbReference type="ARBA" id="ARBA00023125"/>
    </source>
</evidence>
<dbReference type="InterPro" id="IPR002577">
    <property type="entry name" value="HTH_HxlR"/>
</dbReference>
<dbReference type="AlphaFoldDB" id="A0A495REC6"/>
<evidence type="ECO:0000256" key="3">
    <source>
        <dbReference type="ARBA" id="ARBA00023163"/>
    </source>
</evidence>
<dbReference type="GO" id="GO:0003677">
    <property type="term" value="F:DNA binding"/>
    <property type="evidence" value="ECO:0007669"/>
    <property type="project" value="UniProtKB-KW"/>
</dbReference>
<dbReference type="InterPro" id="IPR036388">
    <property type="entry name" value="WH-like_DNA-bd_sf"/>
</dbReference>
<feature type="domain" description="HTH hxlR-type" evidence="4">
    <location>
        <begin position="19"/>
        <end position="115"/>
    </location>
</feature>
<dbReference type="InterPro" id="IPR036390">
    <property type="entry name" value="WH_DNA-bd_sf"/>
</dbReference>
<keyword evidence="6" id="KW-1185">Reference proteome</keyword>
<dbReference type="Gene3D" id="1.10.10.10">
    <property type="entry name" value="Winged helix-like DNA-binding domain superfamily/Winged helix DNA-binding domain"/>
    <property type="match status" value="1"/>
</dbReference>
<reference evidence="5 6" key="1">
    <citation type="submission" date="2018-10" db="EMBL/GenBank/DDBJ databases">
        <title>Genomic Encyclopedia of Type Strains, Phase IV (KMG-IV): sequencing the most valuable type-strain genomes for metagenomic binning, comparative biology and taxonomic classification.</title>
        <authorList>
            <person name="Goeker M."/>
        </authorList>
    </citation>
    <scope>NUCLEOTIDE SEQUENCE [LARGE SCALE GENOMIC DNA]</scope>
    <source>
        <strain evidence="5 6">DSM 22228</strain>
    </source>
</reference>
<dbReference type="Proteomes" id="UP000278542">
    <property type="component" value="Unassembled WGS sequence"/>
</dbReference>
<evidence type="ECO:0000259" key="4">
    <source>
        <dbReference type="PROSITE" id="PS51118"/>
    </source>
</evidence>
<dbReference type="PANTHER" id="PTHR33204:SF29">
    <property type="entry name" value="TRANSCRIPTIONAL REGULATOR"/>
    <property type="match status" value="1"/>
</dbReference>
<gene>
    <name evidence="5" type="ORF">DES39_1249</name>
</gene>
<comment type="caution">
    <text evidence="5">The sequence shown here is derived from an EMBL/GenBank/DDBJ whole genome shotgun (WGS) entry which is preliminary data.</text>
</comment>
<dbReference type="PROSITE" id="PS51118">
    <property type="entry name" value="HTH_HXLR"/>
    <property type="match status" value="1"/>
</dbReference>
<dbReference type="OrthoDB" id="9807069at2"/>
<keyword evidence="1" id="KW-0805">Transcription regulation</keyword>
<dbReference type="EMBL" id="RBWY01000002">
    <property type="protein sequence ID" value="RKS85833.1"/>
    <property type="molecule type" value="Genomic_DNA"/>
</dbReference>